<dbReference type="AlphaFoldDB" id="A0A8X6M1P4"/>
<evidence type="ECO:0000313" key="2">
    <source>
        <dbReference type="Proteomes" id="UP000887116"/>
    </source>
</evidence>
<proteinExistence type="predicted"/>
<evidence type="ECO:0000313" key="1">
    <source>
        <dbReference type="EMBL" id="GFR28044.1"/>
    </source>
</evidence>
<gene>
    <name evidence="1" type="primary">NCL1_39999</name>
    <name evidence="1" type="ORF">TNCT_367671</name>
</gene>
<protein>
    <submittedName>
        <fullName evidence="1">HTH_48 domain-containing protein</fullName>
    </submittedName>
</protein>
<sequence length="146" mass="16710">MEVIRVEQRAFIKISVLRGKKEMECHSEFVKALGNNALPYHTVALGNNALPYHTVARWVAKFQQERMSTSDKQRSGLLLNVRTDLTCAVIEQLMDEDRRWMLLELESASGIEKRTTNASSCHLYLYCVVFLLHREGRIALCTAVIN</sequence>
<accession>A0A8X6M1P4</accession>
<dbReference type="OrthoDB" id="616263at2759"/>
<dbReference type="Proteomes" id="UP000887116">
    <property type="component" value="Unassembled WGS sequence"/>
</dbReference>
<name>A0A8X6M1P4_TRICU</name>
<dbReference type="EMBL" id="BMAO01019057">
    <property type="protein sequence ID" value="GFR28044.1"/>
    <property type="molecule type" value="Genomic_DNA"/>
</dbReference>
<organism evidence="1 2">
    <name type="scientific">Trichonephila clavata</name>
    <name type="common">Joro spider</name>
    <name type="synonym">Nephila clavata</name>
    <dbReference type="NCBI Taxonomy" id="2740835"/>
    <lineage>
        <taxon>Eukaryota</taxon>
        <taxon>Metazoa</taxon>
        <taxon>Ecdysozoa</taxon>
        <taxon>Arthropoda</taxon>
        <taxon>Chelicerata</taxon>
        <taxon>Arachnida</taxon>
        <taxon>Araneae</taxon>
        <taxon>Araneomorphae</taxon>
        <taxon>Entelegynae</taxon>
        <taxon>Araneoidea</taxon>
        <taxon>Nephilidae</taxon>
        <taxon>Trichonephila</taxon>
    </lineage>
</organism>
<keyword evidence="2" id="KW-1185">Reference proteome</keyword>
<comment type="caution">
    <text evidence="1">The sequence shown here is derived from an EMBL/GenBank/DDBJ whole genome shotgun (WGS) entry which is preliminary data.</text>
</comment>
<reference evidence="1" key="1">
    <citation type="submission" date="2020-07" db="EMBL/GenBank/DDBJ databases">
        <title>Multicomponent nature underlies the extraordinary mechanical properties of spider dragline silk.</title>
        <authorList>
            <person name="Kono N."/>
            <person name="Nakamura H."/>
            <person name="Mori M."/>
            <person name="Yoshida Y."/>
            <person name="Ohtoshi R."/>
            <person name="Malay A.D."/>
            <person name="Moran D.A.P."/>
            <person name="Tomita M."/>
            <person name="Numata K."/>
            <person name="Arakawa K."/>
        </authorList>
    </citation>
    <scope>NUCLEOTIDE SEQUENCE</scope>
</reference>